<dbReference type="RefSeq" id="WP_014776100.1">
    <property type="nucleotide sequence ID" value="NC_018011.1"/>
</dbReference>
<dbReference type="HOGENOM" id="CLU_014788_0_0_10"/>
<sequence length="544" mass="62523">MKTIAVCLAALLCGCSITGHLERRQYCADVLHVSREQREREQQTYQPPALKIEWDSNRFYLVPTEVQENGERIMAMQIQQVTIRAKARTLPERLGKVIIDFVIDMPRQLQGACRSVIVTPYLHKYGEAHALQDITIRGGLFSRVQQRDYWQFGKYVRAFAPDSSAEARAFARFVKYPYPEGVRLDSVAAHPGHISYYYSQEVPTDETSKTMLVTLQGRVVALDDSSYTLPPSDTLTYHVSSMLSFVDTTTRYKIKVINKYATVQDRNYIQFLVNDTRVLDTLGRNTAQLGKIQARMAGLIAQQEFFVDSVVLTASASPEGSFARNRSLAQGRAHALKGYLRERIGPQVDTLVRVRWVAEDWPELAARIRGDESLPHRAEILELIAAEKDPDRRERLIRERYPADYRYLKESVYPWLRAVTLRYDLRRQGMIKDTIHTREVDTAYMRGVDLLQKRRYAKALYILHEYHDRNTVVTLLSLGHDAQAFEMLDGLEQTATVEYLKAVACSRLGRKAEGREHFLTACGMDERMQYRGNLDPEITELLKE</sequence>
<dbReference type="KEGG" id="afd:Alfi_2602"/>
<gene>
    <name evidence="1" type="ordered locus">Alfi_2602</name>
</gene>
<dbReference type="PATRIC" id="fig|679935.3.peg.2525"/>
<dbReference type="eggNOG" id="COG2885">
    <property type="taxonomic scope" value="Bacteria"/>
</dbReference>
<dbReference type="Proteomes" id="UP000006052">
    <property type="component" value="Chromosome"/>
</dbReference>
<dbReference type="AlphaFoldDB" id="I3YPE8"/>
<evidence type="ECO:0000313" key="1">
    <source>
        <dbReference type="EMBL" id="AFL78866.1"/>
    </source>
</evidence>
<dbReference type="STRING" id="679935.Alfi_2602"/>
<reference evidence="2" key="1">
    <citation type="journal article" date="2013" name="Stand. Genomic Sci.">
        <title>Complete genome sequence of the bile-resistant pigment-producing anaerobe Alistipes finegoldii type strain (AHN2437(T)).</title>
        <authorList>
            <person name="Mavromatis K."/>
            <person name="Stackebrandt E."/>
            <person name="Munk C."/>
            <person name="Lapidus A."/>
            <person name="Nolan M."/>
            <person name="Lucas S."/>
            <person name="Hammon N."/>
            <person name="Deshpande S."/>
            <person name="Cheng J.F."/>
            <person name="Tapia R."/>
            <person name="Goodwin L.A."/>
            <person name="Pitluck S."/>
            <person name="Liolios K."/>
            <person name="Pagani I."/>
            <person name="Ivanova N."/>
            <person name="Mikhailova N."/>
            <person name="Huntemann M."/>
            <person name="Pati A."/>
            <person name="Chen A."/>
            <person name="Palaniappan K."/>
            <person name="Land M."/>
            <person name="Hauser L."/>
            <person name="Rohde M."/>
            <person name="Gronow S."/>
            <person name="Goker M."/>
            <person name="Detter J.C."/>
            <person name="Bristow J."/>
            <person name="Eisen J.A."/>
            <person name="Markowitz V."/>
            <person name="Hugenholtz P."/>
            <person name="Kyrpides N.C."/>
            <person name="Klenk H.P."/>
            <person name="Woyke T."/>
        </authorList>
    </citation>
    <scope>NUCLEOTIDE SEQUENCE</scope>
    <source>
        <strain evidence="2">DSM 17242 / JCM 16770 / AHN 2437 / CCUG 46020 / CIP 107999</strain>
    </source>
</reference>
<organism evidence="1 2">
    <name type="scientific">Alistipes finegoldii (strain DSM 17242 / JCM 16770 / CCUG 46020 / CIP 107999 / KCTC 15236 / AHN 2437)</name>
    <dbReference type="NCBI Taxonomy" id="679935"/>
    <lineage>
        <taxon>Bacteria</taxon>
        <taxon>Pseudomonadati</taxon>
        <taxon>Bacteroidota</taxon>
        <taxon>Bacteroidia</taxon>
        <taxon>Bacteroidales</taxon>
        <taxon>Rikenellaceae</taxon>
        <taxon>Alistipes</taxon>
    </lineage>
</organism>
<protein>
    <recommendedName>
        <fullName evidence="3">OmpA family</fullName>
    </recommendedName>
</protein>
<evidence type="ECO:0008006" key="3">
    <source>
        <dbReference type="Google" id="ProtNLM"/>
    </source>
</evidence>
<dbReference type="PROSITE" id="PS51257">
    <property type="entry name" value="PROKAR_LIPOPROTEIN"/>
    <property type="match status" value="1"/>
</dbReference>
<accession>I3YPE8</accession>
<evidence type="ECO:0000313" key="2">
    <source>
        <dbReference type="Proteomes" id="UP000006052"/>
    </source>
</evidence>
<proteinExistence type="predicted"/>
<name>I3YPE8_ALIFI</name>
<dbReference type="EMBL" id="CP003274">
    <property type="protein sequence ID" value="AFL78866.1"/>
    <property type="molecule type" value="Genomic_DNA"/>
</dbReference>